<evidence type="ECO:0000256" key="4">
    <source>
        <dbReference type="ARBA" id="ARBA00022777"/>
    </source>
</evidence>
<dbReference type="UniPathway" id="UPA00588">
    <property type="reaction ID" value="UER00649"/>
</dbReference>
<evidence type="ECO:0000256" key="1">
    <source>
        <dbReference type="ARBA" id="ARBA00022679"/>
    </source>
</evidence>
<dbReference type="Proteomes" id="UP000177501">
    <property type="component" value="Unassembled WGS sequence"/>
</dbReference>
<comment type="catalytic activity">
    <reaction evidence="5 7">
        <text>AMP + ATP = 2 ADP</text>
        <dbReference type="Rhea" id="RHEA:12973"/>
        <dbReference type="ChEBI" id="CHEBI:30616"/>
        <dbReference type="ChEBI" id="CHEBI:456215"/>
        <dbReference type="ChEBI" id="CHEBI:456216"/>
        <dbReference type="EC" id="2.7.4.3"/>
    </reaction>
</comment>
<accession>A0A1F8B289</accession>
<feature type="binding site" evidence="5">
    <location>
        <begin position="53"/>
        <end position="55"/>
    </location>
    <ligand>
        <name>AMP</name>
        <dbReference type="ChEBI" id="CHEBI:456215"/>
    </ligand>
</feature>
<dbReference type="EC" id="2.7.4.3" evidence="5 7"/>
<dbReference type="CDD" id="cd01428">
    <property type="entry name" value="ADK"/>
    <property type="match status" value="1"/>
</dbReference>
<name>A0A1F8B289_9BACT</name>
<evidence type="ECO:0000313" key="8">
    <source>
        <dbReference type="EMBL" id="OGM58116.1"/>
    </source>
</evidence>
<evidence type="ECO:0000256" key="7">
    <source>
        <dbReference type="RuleBase" id="RU003331"/>
    </source>
</evidence>
<dbReference type="PANTHER" id="PTHR23359">
    <property type="entry name" value="NUCLEOTIDE KINASE"/>
    <property type="match status" value="1"/>
</dbReference>
<keyword evidence="5" id="KW-0963">Cytoplasm</keyword>
<comment type="subunit">
    <text evidence="5 7">Monomer.</text>
</comment>
<evidence type="ECO:0000256" key="6">
    <source>
        <dbReference type="RuleBase" id="RU003330"/>
    </source>
</evidence>
<proteinExistence type="inferred from homology"/>
<sequence>MVLLFIGPPASGKGTQAKLISGKKGFYHLSTGDLLRKAQKSDPVISEIMKKGDLVPDGKVIALTEKYIKENNLFDNLILDGSPRSLDQYIRLKNFFAENGRKIDAAIYIDISDEEAIKRISARRYDPKTGKIYNLITNPPGPRVKESDLILRDDDKPGAIQERLKVQKVPESLLQALKEDGILVEIDGERSIDEIFQDICTKLNI</sequence>
<dbReference type="EMBL" id="MGHA01000050">
    <property type="protein sequence ID" value="OGM58116.1"/>
    <property type="molecule type" value="Genomic_DNA"/>
</dbReference>
<keyword evidence="4 5" id="KW-0418">Kinase</keyword>
<comment type="pathway">
    <text evidence="5">Purine metabolism; AMP biosynthesis via salvage pathway; AMP from ADP: step 1/1.</text>
</comment>
<dbReference type="GO" id="GO:0004017">
    <property type="term" value="F:AMP kinase activity"/>
    <property type="evidence" value="ECO:0007669"/>
    <property type="project" value="UniProtKB-UniRule"/>
</dbReference>
<dbReference type="GO" id="GO:0044209">
    <property type="term" value="P:AMP salvage"/>
    <property type="evidence" value="ECO:0007669"/>
    <property type="project" value="UniProtKB-UniRule"/>
</dbReference>
<feature type="binding site" evidence="5">
    <location>
        <begin position="132"/>
        <end position="133"/>
    </location>
    <ligand>
        <name>ATP</name>
        <dbReference type="ChEBI" id="CHEBI:30616"/>
    </ligand>
</feature>
<dbReference type="InterPro" id="IPR000850">
    <property type="entry name" value="Adenylat/UMP-CMP_kin"/>
</dbReference>
<evidence type="ECO:0000313" key="9">
    <source>
        <dbReference type="Proteomes" id="UP000177501"/>
    </source>
</evidence>
<dbReference type="STRING" id="1802514.A2955_00825"/>
<dbReference type="InterPro" id="IPR006259">
    <property type="entry name" value="Adenyl_kin_sub"/>
</dbReference>
<comment type="subcellular location">
    <subcellularLocation>
        <location evidence="5 7">Cytoplasm</location>
    </subcellularLocation>
</comment>
<dbReference type="GO" id="GO:0005524">
    <property type="term" value="F:ATP binding"/>
    <property type="evidence" value="ECO:0007669"/>
    <property type="project" value="UniProtKB-UniRule"/>
</dbReference>
<protein>
    <recommendedName>
        <fullName evidence="5 7">Adenylate kinase</fullName>
        <shortName evidence="5">AK</shortName>
        <ecNumber evidence="5 7">2.7.4.3</ecNumber>
    </recommendedName>
    <alternativeName>
        <fullName evidence="5">ATP-AMP transphosphorylase</fullName>
    </alternativeName>
    <alternativeName>
        <fullName evidence="5">ATP:AMP phosphotransferase</fullName>
    </alternativeName>
    <alternativeName>
        <fullName evidence="5">Adenylate monophosphate kinase</fullName>
    </alternativeName>
</protein>
<keyword evidence="2 5" id="KW-0545">Nucleotide biosynthesis</keyword>
<dbReference type="SUPFAM" id="SSF52540">
    <property type="entry name" value="P-loop containing nucleoside triphosphate hydrolases"/>
    <property type="match status" value="1"/>
</dbReference>
<feature type="binding site" evidence="5">
    <location>
        <position position="31"/>
    </location>
    <ligand>
        <name>AMP</name>
        <dbReference type="ChEBI" id="CHEBI:456215"/>
    </ligand>
</feature>
<dbReference type="AlphaFoldDB" id="A0A1F8B289"/>
<feature type="binding site" evidence="5">
    <location>
        <position position="190"/>
    </location>
    <ligand>
        <name>ATP</name>
        <dbReference type="ChEBI" id="CHEBI:30616"/>
    </ligand>
</feature>
<dbReference type="HAMAP" id="MF_00235">
    <property type="entry name" value="Adenylate_kinase_Adk"/>
    <property type="match status" value="1"/>
</dbReference>
<dbReference type="NCBIfam" id="TIGR01351">
    <property type="entry name" value="adk"/>
    <property type="match status" value="1"/>
</dbReference>
<dbReference type="InterPro" id="IPR027417">
    <property type="entry name" value="P-loop_NTPase"/>
</dbReference>
<feature type="binding site" evidence="5">
    <location>
        <position position="152"/>
    </location>
    <ligand>
        <name>AMP</name>
        <dbReference type="ChEBI" id="CHEBI:456215"/>
    </ligand>
</feature>
<dbReference type="PRINTS" id="PR00094">
    <property type="entry name" value="ADENYLTKNASE"/>
</dbReference>
<evidence type="ECO:0000256" key="5">
    <source>
        <dbReference type="HAMAP-Rule" id="MF_00235"/>
    </source>
</evidence>
<dbReference type="GO" id="GO:0005737">
    <property type="term" value="C:cytoplasm"/>
    <property type="evidence" value="ECO:0007669"/>
    <property type="project" value="UniProtKB-SubCell"/>
</dbReference>
<comment type="domain">
    <text evidence="5">Consists of three domains, a large central CORE domain and two small peripheral domains, NMPbind and LID, which undergo movements during catalysis. The LID domain closes over the site of phosphoryl transfer upon ATP binding. Assembling and dissambling the active center during each catalytic cycle provides an effective means to prevent ATP hydrolysis.</text>
</comment>
<feature type="binding site" evidence="5">
    <location>
        <position position="123"/>
    </location>
    <ligand>
        <name>ATP</name>
        <dbReference type="ChEBI" id="CHEBI:30616"/>
    </ligand>
</feature>
<keyword evidence="3 5" id="KW-0547">Nucleotide-binding</keyword>
<evidence type="ECO:0000256" key="3">
    <source>
        <dbReference type="ARBA" id="ARBA00022741"/>
    </source>
</evidence>
<comment type="similarity">
    <text evidence="5 6">Belongs to the adenylate kinase family.</text>
</comment>
<comment type="caution">
    <text evidence="8">The sequence shown here is derived from an EMBL/GenBank/DDBJ whole genome shotgun (WGS) entry which is preliminary data.</text>
</comment>
<keyword evidence="5 7" id="KW-0067">ATP-binding</keyword>
<evidence type="ECO:0000256" key="2">
    <source>
        <dbReference type="ARBA" id="ARBA00022727"/>
    </source>
</evidence>
<dbReference type="Pfam" id="PF00406">
    <property type="entry name" value="ADK"/>
    <property type="match status" value="1"/>
</dbReference>
<feature type="binding site" evidence="5">
    <location>
        <position position="36"/>
    </location>
    <ligand>
        <name>AMP</name>
        <dbReference type="ChEBI" id="CHEBI:456215"/>
    </ligand>
</feature>
<feature type="binding site" evidence="5">
    <location>
        <position position="88"/>
    </location>
    <ligand>
        <name>AMP</name>
        <dbReference type="ChEBI" id="CHEBI:456215"/>
    </ligand>
</feature>
<dbReference type="Gene3D" id="3.40.50.300">
    <property type="entry name" value="P-loop containing nucleotide triphosphate hydrolases"/>
    <property type="match status" value="1"/>
</dbReference>
<gene>
    <name evidence="5" type="primary">adk</name>
    <name evidence="8" type="ORF">A2955_00825</name>
</gene>
<organism evidence="8 9">
    <name type="scientific">Candidatus Woesebacteria bacterium RIFCSPLOWO2_01_FULL_37_19</name>
    <dbReference type="NCBI Taxonomy" id="1802514"/>
    <lineage>
        <taxon>Bacteria</taxon>
        <taxon>Candidatus Woeseibacteriota</taxon>
    </lineage>
</organism>
<comment type="function">
    <text evidence="5">Catalyzes the reversible transfer of the terminal phosphate group between ATP and AMP. Plays an important role in cellular energy homeostasis and in adenine nucleotide metabolism.</text>
</comment>
<reference evidence="8 9" key="1">
    <citation type="journal article" date="2016" name="Nat. Commun.">
        <title>Thousands of microbial genomes shed light on interconnected biogeochemical processes in an aquifer system.</title>
        <authorList>
            <person name="Anantharaman K."/>
            <person name="Brown C.T."/>
            <person name="Hug L.A."/>
            <person name="Sharon I."/>
            <person name="Castelle C.J."/>
            <person name="Probst A.J."/>
            <person name="Thomas B.C."/>
            <person name="Singh A."/>
            <person name="Wilkins M.J."/>
            <person name="Karaoz U."/>
            <person name="Brodie E.L."/>
            <person name="Williams K.H."/>
            <person name="Hubbard S.S."/>
            <person name="Banfield J.F."/>
        </authorList>
    </citation>
    <scope>NUCLEOTIDE SEQUENCE [LARGE SCALE GENOMIC DNA]</scope>
</reference>
<feature type="binding site" evidence="5">
    <location>
        <begin position="10"/>
        <end position="15"/>
    </location>
    <ligand>
        <name>ATP</name>
        <dbReference type="ChEBI" id="CHEBI:30616"/>
    </ligand>
</feature>
<keyword evidence="1 5" id="KW-0808">Transferase</keyword>
<comment type="caution">
    <text evidence="5">Lacks conserved residue(s) required for the propagation of feature annotation.</text>
</comment>
<feature type="binding site" evidence="5">
    <location>
        <position position="163"/>
    </location>
    <ligand>
        <name>AMP</name>
        <dbReference type="ChEBI" id="CHEBI:456215"/>
    </ligand>
</feature>